<dbReference type="Pfam" id="PF04239">
    <property type="entry name" value="DUF421"/>
    <property type="match status" value="1"/>
</dbReference>
<evidence type="ECO:0000256" key="4">
    <source>
        <dbReference type="ARBA" id="ARBA00022692"/>
    </source>
</evidence>
<sequence length="226" mass="25317">MEWQEIFLKDFDGQAAVEILIRTLVMFAFVLLLLRASGKKGVRQLSIFEVAIIIALGSAAGDPMFHKDDAIVPSLVVFAVILGFYRLLTWLAAKYEKFESVLEGDPVVIIENGEIVLNNKGKSTFAKDEFFAEMRGKGIEHMGQVRLGILETNGTVSFFFFPDEEVLPGLPVLPPTHYEECAEVPRDGEYSCCYCGGTERLTAGKHTCKRCEQKRWVKSLTSKRIT</sequence>
<protein>
    <submittedName>
        <fullName evidence="9">DUF421 domain-containing protein</fullName>
    </submittedName>
</protein>
<dbReference type="EMBL" id="CP107006">
    <property type="protein sequence ID" value="UYQ94949.1"/>
    <property type="molecule type" value="Genomic_DNA"/>
</dbReference>
<reference evidence="9" key="1">
    <citation type="submission" date="2022-10" db="EMBL/GenBank/DDBJ databases">
        <title>Chitinophaga sp. nov., isolated from soil.</title>
        <authorList>
            <person name="Jeon C.O."/>
        </authorList>
    </citation>
    <scope>NUCLEOTIDE SEQUENCE</scope>
    <source>
        <strain evidence="9">R8</strain>
    </source>
</reference>
<feature type="transmembrane region" description="Helical" evidence="7">
    <location>
        <begin position="15"/>
        <end position="34"/>
    </location>
</feature>
<keyword evidence="10" id="KW-1185">Reference proteome</keyword>
<keyword evidence="4 7" id="KW-0812">Transmembrane</keyword>
<evidence type="ECO:0000256" key="6">
    <source>
        <dbReference type="ARBA" id="ARBA00023136"/>
    </source>
</evidence>
<feature type="transmembrane region" description="Helical" evidence="7">
    <location>
        <begin position="46"/>
        <end position="65"/>
    </location>
</feature>
<accession>A0ABY6J9H0</accession>
<dbReference type="InterPro" id="IPR023090">
    <property type="entry name" value="UPF0702_alpha/beta_dom_sf"/>
</dbReference>
<feature type="domain" description="YetF C-terminal" evidence="8">
    <location>
        <begin position="94"/>
        <end position="163"/>
    </location>
</feature>
<evidence type="ECO:0000256" key="3">
    <source>
        <dbReference type="ARBA" id="ARBA00022475"/>
    </source>
</evidence>
<dbReference type="PANTHER" id="PTHR34582">
    <property type="entry name" value="UPF0702 TRANSMEMBRANE PROTEIN YCAP"/>
    <property type="match status" value="1"/>
</dbReference>
<proteinExistence type="inferred from homology"/>
<evidence type="ECO:0000313" key="9">
    <source>
        <dbReference type="EMBL" id="UYQ94949.1"/>
    </source>
</evidence>
<evidence type="ECO:0000256" key="5">
    <source>
        <dbReference type="ARBA" id="ARBA00022989"/>
    </source>
</evidence>
<dbReference type="InterPro" id="IPR007353">
    <property type="entry name" value="DUF421"/>
</dbReference>
<name>A0ABY6J9H0_9BACT</name>
<keyword evidence="6 7" id="KW-0472">Membrane</keyword>
<evidence type="ECO:0000256" key="2">
    <source>
        <dbReference type="ARBA" id="ARBA00006448"/>
    </source>
</evidence>
<dbReference type="RefSeq" id="WP_264282760.1">
    <property type="nucleotide sequence ID" value="NZ_CP107006.1"/>
</dbReference>
<organism evidence="9 10">
    <name type="scientific">Chitinophaga horti</name>
    <dbReference type="NCBI Taxonomy" id="2920382"/>
    <lineage>
        <taxon>Bacteria</taxon>
        <taxon>Pseudomonadati</taxon>
        <taxon>Bacteroidota</taxon>
        <taxon>Chitinophagia</taxon>
        <taxon>Chitinophagales</taxon>
        <taxon>Chitinophagaceae</taxon>
        <taxon>Chitinophaga</taxon>
    </lineage>
</organism>
<keyword evidence="3" id="KW-1003">Cell membrane</keyword>
<gene>
    <name evidence="9" type="ORF">MKQ68_07560</name>
</gene>
<comment type="subcellular location">
    <subcellularLocation>
        <location evidence="1">Cell membrane</location>
        <topology evidence="1">Multi-pass membrane protein</topology>
    </subcellularLocation>
</comment>
<dbReference type="Gene3D" id="3.30.240.20">
    <property type="entry name" value="bsu07140 like domains"/>
    <property type="match status" value="1"/>
</dbReference>
<evidence type="ECO:0000256" key="7">
    <source>
        <dbReference type="SAM" id="Phobius"/>
    </source>
</evidence>
<evidence type="ECO:0000313" key="10">
    <source>
        <dbReference type="Proteomes" id="UP001162741"/>
    </source>
</evidence>
<feature type="transmembrane region" description="Helical" evidence="7">
    <location>
        <begin position="71"/>
        <end position="88"/>
    </location>
</feature>
<dbReference type="PANTHER" id="PTHR34582:SF6">
    <property type="entry name" value="UPF0702 TRANSMEMBRANE PROTEIN YCAP"/>
    <property type="match status" value="1"/>
</dbReference>
<evidence type="ECO:0000259" key="8">
    <source>
        <dbReference type="Pfam" id="PF04239"/>
    </source>
</evidence>
<comment type="similarity">
    <text evidence="2">Belongs to the UPF0702 family.</text>
</comment>
<evidence type="ECO:0000256" key="1">
    <source>
        <dbReference type="ARBA" id="ARBA00004651"/>
    </source>
</evidence>
<dbReference type="Proteomes" id="UP001162741">
    <property type="component" value="Chromosome"/>
</dbReference>
<keyword evidence="5 7" id="KW-1133">Transmembrane helix</keyword>